<evidence type="ECO:0000313" key="6">
    <source>
        <dbReference type="Proteomes" id="UP000000939"/>
    </source>
</evidence>
<protein>
    <submittedName>
        <fullName evidence="5">Transcriptional regulator, GntR family</fullName>
    </submittedName>
</protein>
<dbReference type="GO" id="GO:0003677">
    <property type="term" value="F:DNA binding"/>
    <property type="evidence" value="ECO:0007669"/>
    <property type="project" value="UniProtKB-KW"/>
</dbReference>
<dbReference type="Gene3D" id="1.10.10.10">
    <property type="entry name" value="Winged helix-like DNA-binding domain superfamily/Winged helix DNA-binding domain"/>
    <property type="match status" value="1"/>
</dbReference>
<dbReference type="InterPro" id="IPR008920">
    <property type="entry name" value="TF_FadR/GntR_C"/>
</dbReference>
<dbReference type="KEGG" id="ant:Arnit_1034"/>
<keyword evidence="6" id="KW-1185">Reference proteome</keyword>
<sequence length="229" mass="26987">MKLLLIRNGSNMINATKKAYDEILRRILTLELPPGTYISRNDIAEQLEISKTPIREALQLLEQDKLVKIFPQSKTLVSKINVDEIKKSNFLRVAIEAEVIKTMIEKYDREALKRLEANLKKQESVLEDYEKLFEFDELDKEFHSIMFESVGQEELNDLLRSKMGHKKRANRLELPKNGKVKKLYEDHKSIYDAIKEKDKKKADECIRTHLSRTISRIEELKKEKPHFFD</sequence>
<gene>
    <name evidence="5" type="ordered locus">Arnit_1034</name>
</gene>
<organism evidence="5 6">
    <name type="scientific">Arcobacter nitrofigilis (strain ATCC 33309 / DSM 7299 / CCUG 15893 / LMG 7604 / NCTC 12251 / CI)</name>
    <name type="common">Campylobacter nitrofigilis</name>
    <dbReference type="NCBI Taxonomy" id="572480"/>
    <lineage>
        <taxon>Bacteria</taxon>
        <taxon>Pseudomonadati</taxon>
        <taxon>Campylobacterota</taxon>
        <taxon>Epsilonproteobacteria</taxon>
        <taxon>Campylobacterales</taxon>
        <taxon>Arcobacteraceae</taxon>
        <taxon>Arcobacter</taxon>
    </lineage>
</organism>
<dbReference type="PROSITE" id="PS50949">
    <property type="entry name" value="HTH_GNTR"/>
    <property type="match status" value="1"/>
</dbReference>
<dbReference type="Proteomes" id="UP000000939">
    <property type="component" value="Chromosome"/>
</dbReference>
<keyword evidence="3" id="KW-0804">Transcription</keyword>
<name>D5V3B5_ARCNC</name>
<dbReference type="SUPFAM" id="SSF48008">
    <property type="entry name" value="GntR ligand-binding domain-like"/>
    <property type="match status" value="1"/>
</dbReference>
<feature type="domain" description="HTH gntR-type" evidence="4">
    <location>
        <begin position="13"/>
        <end position="80"/>
    </location>
</feature>
<dbReference type="AlphaFoldDB" id="D5V3B5"/>
<dbReference type="Pfam" id="PF00392">
    <property type="entry name" value="GntR"/>
    <property type="match status" value="1"/>
</dbReference>
<dbReference type="EMBL" id="CP001999">
    <property type="protein sequence ID" value="ADG92697.1"/>
    <property type="molecule type" value="Genomic_DNA"/>
</dbReference>
<evidence type="ECO:0000256" key="3">
    <source>
        <dbReference type="ARBA" id="ARBA00023163"/>
    </source>
</evidence>
<dbReference type="InterPro" id="IPR036390">
    <property type="entry name" value="WH_DNA-bd_sf"/>
</dbReference>
<reference evidence="5 6" key="1">
    <citation type="journal article" date="2010" name="Stand. Genomic Sci.">
        <title>Complete genome sequence of Arcobacter nitrofigilis type strain (CI).</title>
        <authorList>
            <person name="Pati A."/>
            <person name="Gronow S."/>
            <person name="Lapidus A."/>
            <person name="Copeland A."/>
            <person name="Glavina Del Rio T."/>
            <person name="Nolan M."/>
            <person name="Lucas S."/>
            <person name="Tice H."/>
            <person name="Cheng J.F."/>
            <person name="Han C."/>
            <person name="Chertkov O."/>
            <person name="Bruce D."/>
            <person name="Tapia R."/>
            <person name="Goodwin L."/>
            <person name="Pitluck S."/>
            <person name="Liolios K."/>
            <person name="Ivanova N."/>
            <person name="Mavromatis K."/>
            <person name="Chen A."/>
            <person name="Palaniappan K."/>
            <person name="Land M."/>
            <person name="Hauser L."/>
            <person name="Chang Y.J."/>
            <person name="Jeffries C.D."/>
            <person name="Detter J.C."/>
            <person name="Rohde M."/>
            <person name="Goker M."/>
            <person name="Bristow J."/>
            <person name="Eisen J.A."/>
            <person name="Markowitz V."/>
            <person name="Hugenholtz P."/>
            <person name="Klenk H.P."/>
            <person name="Kyrpides N.C."/>
        </authorList>
    </citation>
    <scope>NUCLEOTIDE SEQUENCE [LARGE SCALE GENOMIC DNA]</scope>
    <source>
        <strain evidence="6">ATCC 33309 / DSM 7299 / CCUG 15893 / LMG 7604 / NCTC 12251 / CI</strain>
    </source>
</reference>
<evidence type="ECO:0000259" key="4">
    <source>
        <dbReference type="PROSITE" id="PS50949"/>
    </source>
</evidence>
<evidence type="ECO:0000256" key="2">
    <source>
        <dbReference type="ARBA" id="ARBA00023125"/>
    </source>
</evidence>
<dbReference type="PANTHER" id="PTHR43537">
    <property type="entry name" value="TRANSCRIPTIONAL REGULATOR, GNTR FAMILY"/>
    <property type="match status" value="1"/>
</dbReference>
<keyword evidence="1" id="KW-0805">Transcription regulation</keyword>
<dbReference type="InterPro" id="IPR036388">
    <property type="entry name" value="WH-like_DNA-bd_sf"/>
</dbReference>
<dbReference type="SMART" id="SM00895">
    <property type="entry name" value="FCD"/>
    <property type="match status" value="1"/>
</dbReference>
<dbReference type="SUPFAM" id="SSF46785">
    <property type="entry name" value="Winged helix' DNA-binding domain"/>
    <property type="match status" value="1"/>
</dbReference>
<dbReference type="eggNOG" id="COG1802">
    <property type="taxonomic scope" value="Bacteria"/>
</dbReference>
<evidence type="ECO:0000256" key="1">
    <source>
        <dbReference type="ARBA" id="ARBA00023015"/>
    </source>
</evidence>
<dbReference type="PANTHER" id="PTHR43537:SF45">
    <property type="entry name" value="GNTR FAMILY REGULATORY PROTEIN"/>
    <property type="match status" value="1"/>
</dbReference>
<dbReference type="InterPro" id="IPR011711">
    <property type="entry name" value="GntR_C"/>
</dbReference>
<dbReference type="InterPro" id="IPR000524">
    <property type="entry name" value="Tscrpt_reg_HTH_GntR"/>
</dbReference>
<dbReference type="SMART" id="SM00345">
    <property type="entry name" value="HTH_GNTR"/>
    <property type="match status" value="1"/>
</dbReference>
<keyword evidence="2" id="KW-0238">DNA-binding</keyword>
<dbReference type="Pfam" id="PF07729">
    <property type="entry name" value="FCD"/>
    <property type="match status" value="1"/>
</dbReference>
<dbReference type="STRING" id="572480.Arnit_1034"/>
<dbReference type="GO" id="GO:0003700">
    <property type="term" value="F:DNA-binding transcription factor activity"/>
    <property type="evidence" value="ECO:0007669"/>
    <property type="project" value="InterPro"/>
</dbReference>
<proteinExistence type="predicted"/>
<evidence type="ECO:0000313" key="5">
    <source>
        <dbReference type="EMBL" id="ADG92697.1"/>
    </source>
</evidence>
<dbReference type="Gene3D" id="1.20.120.530">
    <property type="entry name" value="GntR ligand-binding domain-like"/>
    <property type="match status" value="1"/>
</dbReference>
<accession>D5V3B5</accession>
<dbReference type="HOGENOM" id="CLU_017584_5_2_7"/>